<accession>A0ABY0IIJ9</accession>
<keyword evidence="3" id="KW-1185">Reference proteome</keyword>
<reference evidence="3" key="1">
    <citation type="journal article" date="2019" name="Int. J. Syst. Evol. Microbiol.">
        <title>Halobacteriovorax valvorus sp. nov., a novel prokaryotic predator isolated from coastal seawater of China.</title>
        <authorList>
            <person name="Chen M.-X."/>
        </authorList>
    </citation>
    <scope>NUCLEOTIDE SEQUENCE [LARGE SCALE GENOMIC DNA]</scope>
    <source>
        <strain evidence="3">BL9</strain>
    </source>
</reference>
<dbReference type="InterPro" id="IPR029063">
    <property type="entry name" value="SAM-dependent_MTases_sf"/>
</dbReference>
<sequence length="325" mass="36719">MSKPQFIFVCTNPGNEILLKEEIKIFYPELVFSFSKKGFVTFKNTGVEYDLKTISQLQLTFATRSGIFFGKSTPETIAQDVKASGLDSENHMIHSFEIGCETDFDAAKTFGREVNEYSAEGKIVIDLISLGPNEIWFGAHSVANGCTRYPNSIVDIETPKNAISKGHLKLAQIVKLYAVKLFKGDLWLDFGCAPGGAAQYLLDNGCKVVGIDPAEVSPVVGKHKNFTHMKRSVQDLSHEDLPEEVRWIHADININPKQSIKEILRLAKKYNRTLKGIIFTVQVVKMEYIENIEEFEDQFYDWGFNNIISRQVPAHKKEYVILATR</sequence>
<dbReference type="PANTHER" id="PTHR37524">
    <property type="entry name" value="RIBOSOMAL RNA LARGE SUBUNIT METHYLTRANSFERASE M"/>
    <property type="match status" value="1"/>
</dbReference>
<proteinExistence type="predicted"/>
<dbReference type="InterPro" id="IPR002877">
    <property type="entry name" value="RNA_MeTrfase_FtsJ_dom"/>
</dbReference>
<dbReference type="EMBL" id="QDKL01000002">
    <property type="protein sequence ID" value="RZF21691.1"/>
    <property type="molecule type" value="Genomic_DNA"/>
</dbReference>
<name>A0ABY0IIJ9_9BACT</name>
<evidence type="ECO:0000313" key="2">
    <source>
        <dbReference type="EMBL" id="RZF21691.1"/>
    </source>
</evidence>
<dbReference type="RefSeq" id="WP_115361327.1">
    <property type="nucleotide sequence ID" value="NZ_QDKL01000002.1"/>
</dbReference>
<dbReference type="Proteomes" id="UP000443582">
    <property type="component" value="Unassembled WGS sequence"/>
</dbReference>
<comment type="caution">
    <text evidence="2">The sequence shown here is derived from an EMBL/GenBank/DDBJ whole genome shotgun (WGS) entry which is preliminary data.</text>
</comment>
<dbReference type="SUPFAM" id="SSF53335">
    <property type="entry name" value="S-adenosyl-L-methionine-dependent methyltransferases"/>
    <property type="match status" value="1"/>
</dbReference>
<dbReference type="PANTHER" id="PTHR37524:SF2">
    <property type="entry name" value="RIBOSOMAL RNA METHYLTRANSFERASE FTSJ DOMAIN-CONTAINING PROTEIN"/>
    <property type="match status" value="1"/>
</dbReference>
<dbReference type="Pfam" id="PF01728">
    <property type="entry name" value="FtsJ"/>
    <property type="match status" value="1"/>
</dbReference>
<evidence type="ECO:0000313" key="3">
    <source>
        <dbReference type="Proteomes" id="UP000443582"/>
    </source>
</evidence>
<dbReference type="Gene3D" id="3.40.50.150">
    <property type="entry name" value="Vaccinia Virus protein VP39"/>
    <property type="match status" value="1"/>
</dbReference>
<protein>
    <recommendedName>
        <fullName evidence="1">Ribosomal RNA methyltransferase FtsJ domain-containing protein</fullName>
    </recommendedName>
</protein>
<feature type="domain" description="Ribosomal RNA methyltransferase FtsJ" evidence="1">
    <location>
        <begin position="164"/>
        <end position="267"/>
    </location>
</feature>
<organism evidence="2 3">
    <name type="scientific">Halobacteriovorax vibrionivorans</name>
    <dbReference type="NCBI Taxonomy" id="2152716"/>
    <lineage>
        <taxon>Bacteria</taxon>
        <taxon>Pseudomonadati</taxon>
        <taxon>Bdellovibrionota</taxon>
        <taxon>Bacteriovoracia</taxon>
        <taxon>Bacteriovoracales</taxon>
        <taxon>Halobacteriovoraceae</taxon>
        <taxon>Halobacteriovorax</taxon>
    </lineage>
</organism>
<dbReference type="CDD" id="cd02440">
    <property type="entry name" value="AdoMet_MTases"/>
    <property type="match status" value="1"/>
</dbReference>
<evidence type="ECO:0000259" key="1">
    <source>
        <dbReference type="Pfam" id="PF01728"/>
    </source>
</evidence>
<gene>
    <name evidence="2" type="ORF">DAY19_08360</name>
</gene>